<dbReference type="EMBL" id="CP011797">
    <property type="protein sequence ID" value="ATX77538.1"/>
    <property type="molecule type" value="Genomic_DNA"/>
</dbReference>
<evidence type="ECO:0000256" key="3">
    <source>
        <dbReference type="ARBA" id="ARBA00022989"/>
    </source>
</evidence>
<reference evidence="6 7" key="1">
    <citation type="journal article" date="2017" name="Environ. Microbiol.">
        <title>Genomic and physiological analyses of 'Reinekea forsetii' reveal a versatile opportunistic lifestyle during spring algae blooms.</title>
        <authorList>
            <person name="Avci B."/>
            <person name="Hahnke R.L."/>
            <person name="Chafee M."/>
            <person name="Fischer T."/>
            <person name="Gruber-Vodicka H."/>
            <person name="Tegetmeyer H.E."/>
            <person name="Harder J."/>
            <person name="Fuchs B.M."/>
            <person name="Amann R.I."/>
            <person name="Teeling H."/>
        </authorList>
    </citation>
    <scope>NUCLEOTIDE SEQUENCE [LARGE SCALE GENOMIC DNA]</scope>
    <source>
        <strain evidence="6 7">Hel1_31_D35</strain>
    </source>
</reference>
<sequence length="161" mass="18299">MNERPPILPPALGLLMMLGVFSAHFIKPLAILLHYPFNYIGLIPIALGSLLNLLADREFRLKGMTQLPLGTAPDTLILVTSGVYRFTRNPSYLGLVLIIAGIALWVGSLSPWIVVILFPLFLYKAYIQVEESELQARFGSRYQQYCQLVPRWIFNRRKLPE</sequence>
<feature type="transmembrane region" description="Helical" evidence="5">
    <location>
        <begin position="92"/>
        <end position="122"/>
    </location>
</feature>
<dbReference type="GO" id="GO:0008168">
    <property type="term" value="F:methyltransferase activity"/>
    <property type="evidence" value="ECO:0007669"/>
    <property type="project" value="UniProtKB-KW"/>
</dbReference>
<dbReference type="RefSeq" id="WP_100257789.1">
    <property type="nucleotide sequence ID" value="NZ_CP011797.1"/>
</dbReference>
<evidence type="ECO:0000313" key="6">
    <source>
        <dbReference type="EMBL" id="ATX77538.1"/>
    </source>
</evidence>
<comment type="subcellular location">
    <subcellularLocation>
        <location evidence="1">Endomembrane system</location>
        <topology evidence="1">Multi-pass membrane protein</topology>
    </subcellularLocation>
</comment>
<dbReference type="Pfam" id="PF04191">
    <property type="entry name" value="PEMT"/>
    <property type="match status" value="1"/>
</dbReference>
<gene>
    <name evidence="6" type="ORF">REIFOR_02413</name>
</gene>
<evidence type="ECO:0000256" key="1">
    <source>
        <dbReference type="ARBA" id="ARBA00004127"/>
    </source>
</evidence>
<feature type="transmembrane region" description="Helical" evidence="5">
    <location>
        <begin position="7"/>
        <end position="26"/>
    </location>
</feature>
<dbReference type="InterPro" id="IPR007318">
    <property type="entry name" value="Phopholipid_MeTrfase"/>
</dbReference>
<keyword evidence="4 5" id="KW-0472">Membrane</keyword>
<dbReference type="GO" id="GO:0012505">
    <property type="term" value="C:endomembrane system"/>
    <property type="evidence" value="ECO:0007669"/>
    <property type="project" value="UniProtKB-SubCell"/>
</dbReference>
<dbReference type="GO" id="GO:0032259">
    <property type="term" value="P:methylation"/>
    <property type="evidence" value="ECO:0007669"/>
    <property type="project" value="UniProtKB-KW"/>
</dbReference>
<keyword evidence="6" id="KW-0489">Methyltransferase</keyword>
<proteinExistence type="predicted"/>
<evidence type="ECO:0000256" key="4">
    <source>
        <dbReference type="ARBA" id="ARBA00023136"/>
    </source>
</evidence>
<name>A0A2K8KS38_9GAMM</name>
<evidence type="ECO:0000256" key="5">
    <source>
        <dbReference type="SAM" id="Phobius"/>
    </source>
</evidence>
<dbReference type="PANTHER" id="PTHR12714">
    <property type="entry name" value="PROTEIN-S ISOPRENYLCYSTEINE O-METHYLTRANSFERASE"/>
    <property type="match status" value="1"/>
</dbReference>
<keyword evidence="2 5" id="KW-0812">Transmembrane</keyword>
<dbReference type="Gene3D" id="1.20.120.1630">
    <property type="match status" value="1"/>
</dbReference>
<dbReference type="OrthoDB" id="9811969at2"/>
<protein>
    <submittedName>
        <fullName evidence="6">Isoprenylcysteine carboxyl methyltransferase</fullName>
    </submittedName>
</protein>
<keyword evidence="3 5" id="KW-1133">Transmembrane helix</keyword>
<organism evidence="6 7">
    <name type="scientific">Reinekea forsetii</name>
    <dbReference type="NCBI Taxonomy" id="1336806"/>
    <lineage>
        <taxon>Bacteria</taxon>
        <taxon>Pseudomonadati</taxon>
        <taxon>Pseudomonadota</taxon>
        <taxon>Gammaproteobacteria</taxon>
        <taxon>Oceanospirillales</taxon>
        <taxon>Saccharospirillaceae</taxon>
        <taxon>Reinekea</taxon>
    </lineage>
</organism>
<dbReference type="Proteomes" id="UP000229757">
    <property type="component" value="Chromosome"/>
</dbReference>
<dbReference type="PANTHER" id="PTHR12714:SF24">
    <property type="entry name" value="SLR1182 PROTEIN"/>
    <property type="match status" value="1"/>
</dbReference>
<evidence type="ECO:0000313" key="7">
    <source>
        <dbReference type="Proteomes" id="UP000229757"/>
    </source>
</evidence>
<keyword evidence="7" id="KW-1185">Reference proteome</keyword>
<evidence type="ECO:0000256" key="2">
    <source>
        <dbReference type="ARBA" id="ARBA00022692"/>
    </source>
</evidence>
<dbReference type="AlphaFoldDB" id="A0A2K8KS38"/>
<accession>A0A2K8KS38</accession>
<keyword evidence="6" id="KW-0808">Transferase</keyword>
<dbReference type="KEGG" id="rfo:REIFOR_02413"/>
<feature type="transmembrane region" description="Helical" evidence="5">
    <location>
        <begin position="32"/>
        <end position="55"/>
    </location>
</feature>